<reference evidence="1" key="1">
    <citation type="submission" date="2022-08" db="EMBL/GenBank/DDBJ databases">
        <title>A Global Phylogenomic Analysis of the Shiitake Genus Lentinula.</title>
        <authorList>
            <consortium name="DOE Joint Genome Institute"/>
            <person name="Sierra-Patev S."/>
            <person name="Min B."/>
            <person name="Naranjo-Ortiz M."/>
            <person name="Looney B."/>
            <person name="Konkel Z."/>
            <person name="Slot J.C."/>
            <person name="Sakamoto Y."/>
            <person name="Steenwyk J.L."/>
            <person name="Rokas A."/>
            <person name="Carro J."/>
            <person name="Camarero S."/>
            <person name="Ferreira P."/>
            <person name="Molpeceres G."/>
            <person name="Ruiz-Duenas F.J."/>
            <person name="Serrano A."/>
            <person name="Henrissat B."/>
            <person name="Drula E."/>
            <person name="Hughes K.W."/>
            <person name="Mata J.L."/>
            <person name="Ishikawa N.K."/>
            <person name="Vargas-Isla R."/>
            <person name="Ushijima S."/>
            <person name="Smith C.A."/>
            <person name="Ahrendt S."/>
            <person name="Andreopoulos W."/>
            <person name="He G."/>
            <person name="Labutti K."/>
            <person name="Lipzen A."/>
            <person name="Ng V."/>
            <person name="Riley R."/>
            <person name="Sandor L."/>
            <person name="Barry K."/>
            <person name="Martinez A.T."/>
            <person name="Xiao Y."/>
            <person name="Gibbons J.G."/>
            <person name="Terashima K."/>
            <person name="Grigoriev I.V."/>
            <person name="Hibbett D.S."/>
        </authorList>
    </citation>
    <scope>NUCLEOTIDE SEQUENCE</scope>
    <source>
        <strain evidence="1">RHP3577 ss4</strain>
    </source>
</reference>
<protein>
    <submittedName>
        <fullName evidence="1">Uncharacterized protein</fullName>
    </submittedName>
</protein>
<gene>
    <name evidence="1" type="ORF">C8R41DRAFT_782629</name>
</gene>
<keyword evidence="2" id="KW-1185">Reference proteome</keyword>
<name>A0ABQ8UX97_9AGAR</name>
<proteinExistence type="predicted"/>
<comment type="caution">
    <text evidence="1">The sequence shown here is derived from an EMBL/GenBank/DDBJ whole genome shotgun (WGS) entry which is preliminary data.</text>
</comment>
<evidence type="ECO:0000313" key="1">
    <source>
        <dbReference type="EMBL" id="KAJ4464602.1"/>
    </source>
</evidence>
<sequence length="183" mass="20830">MTHSSSIKSNAQAPHAHEKWFDITYEAHLYLSLLFEREFPEQFRQYQRAHSAAKWYRTDPGPYIGRVIVWKLHSTDHIDNEDGCPTATWTVGGSYTGGFLDFVDAETRFLYQPGHIVLGWTGFLFHKVTDWVCKPTATLDSQRVGVTPGRVAAVNYFPIASFNILKDKQGGWGRKTLYGAMVE</sequence>
<dbReference type="Proteomes" id="UP001150217">
    <property type="component" value="Unassembled WGS sequence"/>
</dbReference>
<dbReference type="EMBL" id="JANVFT010000138">
    <property type="protein sequence ID" value="KAJ4464602.1"/>
    <property type="molecule type" value="Genomic_DNA"/>
</dbReference>
<evidence type="ECO:0000313" key="2">
    <source>
        <dbReference type="Proteomes" id="UP001150217"/>
    </source>
</evidence>
<accession>A0ABQ8UX97</accession>
<organism evidence="1 2">
    <name type="scientific">Lentinula lateritia</name>
    <dbReference type="NCBI Taxonomy" id="40482"/>
    <lineage>
        <taxon>Eukaryota</taxon>
        <taxon>Fungi</taxon>
        <taxon>Dikarya</taxon>
        <taxon>Basidiomycota</taxon>
        <taxon>Agaricomycotina</taxon>
        <taxon>Agaricomycetes</taxon>
        <taxon>Agaricomycetidae</taxon>
        <taxon>Agaricales</taxon>
        <taxon>Marasmiineae</taxon>
        <taxon>Omphalotaceae</taxon>
        <taxon>Lentinula</taxon>
    </lineage>
</organism>